<name>A0ABS9RET8_9FLAO</name>
<dbReference type="InterPro" id="IPR000792">
    <property type="entry name" value="Tscrpt_reg_LuxR_C"/>
</dbReference>
<gene>
    <name evidence="7" type="ORF">MKW35_02425</name>
</gene>
<keyword evidence="8" id="KW-1185">Reference proteome</keyword>
<dbReference type="InterPro" id="IPR013324">
    <property type="entry name" value="RNA_pol_sigma_r3/r4-like"/>
</dbReference>
<dbReference type="PANTHER" id="PTHR43133:SF8">
    <property type="entry name" value="RNA POLYMERASE SIGMA FACTOR HI_1459-RELATED"/>
    <property type="match status" value="1"/>
</dbReference>
<dbReference type="InterPro" id="IPR039425">
    <property type="entry name" value="RNA_pol_sigma-70-like"/>
</dbReference>
<evidence type="ECO:0000256" key="4">
    <source>
        <dbReference type="ARBA" id="ARBA00023125"/>
    </source>
</evidence>
<keyword evidence="5" id="KW-0804">Transcription</keyword>
<proteinExistence type="inferred from homology"/>
<dbReference type="EMBL" id="JAKVQD010000001">
    <property type="protein sequence ID" value="MCH4551460.1"/>
    <property type="molecule type" value="Genomic_DNA"/>
</dbReference>
<dbReference type="Pfam" id="PF04542">
    <property type="entry name" value="Sigma70_r2"/>
    <property type="match status" value="1"/>
</dbReference>
<dbReference type="PROSITE" id="PS00622">
    <property type="entry name" value="HTH_LUXR_1"/>
    <property type="match status" value="1"/>
</dbReference>
<evidence type="ECO:0000259" key="6">
    <source>
        <dbReference type="PROSITE" id="PS00622"/>
    </source>
</evidence>
<organism evidence="7 8">
    <name type="scientific">Aestuariibaculum lutulentum</name>
    <dbReference type="NCBI Taxonomy" id="2920935"/>
    <lineage>
        <taxon>Bacteria</taxon>
        <taxon>Pseudomonadati</taxon>
        <taxon>Bacteroidota</taxon>
        <taxon>Flavobacteriia</taxon>
        <taxon>Flavobacteriales</taxon>
        <taxon>Flavobacteriaceae</taxon>
    </lineage>
</organism>
<evidence type="ECO:0000256" key="1">
    <source>
        <dbReference type="ARBA" id="ARBA00010641"/>
    </source>
</evidence>
<dbReference type="InterPro" id="IPR036388">
    <property type="entry name" value="WH-like_DNA-bd_sf"/>
</dbReference>
<keyword evidence="2" id="KW-0805">Transcription regulation</keyword>
<dbReference type="Proteomes" id="UP001156141">
    <property type="component" value="Unassembled WGS sequence"/>
</dbReference>
<dbReference type="InterPro" id="IPR013325">
    <property type="entry name" value="RNA_pol_sigma_r2"/>
</dbReference>
<dbReference type="InterPro" id="IPR014284">
    <property type="entry name" value="RNA_pol_sigma-70_dom"/>
</dbReference>
<dbReference type="InterPro" id="IPR013249">
    <property type="entry name" value="RNA_pol_sigma70_r4_t2"/>
</dbReference>
<protein>
    <submittedName>
        <fullName evidence="7">Sigma-70 family RNA polymerase sigma factor</fullName>
    </submittedName>
</protein>
<dbReference type="Gene3D" id="1.10.10.10">
    <property type="entry name" value="Winged helix-like DNA-binding domain superfamily/Winged helix DNA-binding domain"/>
    <property type="match status" value="1"/>
</dbReference>
<dbReference type="SUPFAM" id="SSF88946">
    <property type="entry name" value="Sigma2 domain of RNA polymerase sigma factors"/>
    <property type="match status" value="1"/>
</dbReference>
<dbReference type="RefSeq" id="WP_240571802.1">
    <property type="nucleotide sequence ID" value="NZ_CP136709.1"/>
</dbReference>
<comment type="similarity">
    <text evidence="1">Belongs to the sigma-70 factor family. ECF subfamily.</text>
</comment>
<dbReference type="NCBIfam" id="TIGR02937">
    <property type="entry name" value="sigma70-ECF"/>
    <property type="match status" value="1"/>
</dbReference>
<dbReference type="SMART" id="SM00421">
    <property type="entry name" value="HTH_LUXR"/>
    <property type="match status" value="1"/>
</dbReference>
<sequence>MRVSGITIQYNSKEFKAIFERLFPSMYMLASRILKSEEKGKDVAQEAFVKLWQKDTEEFASEKALQAYLYVLVKNACISVLRKEKNISNTSLDEGLTIAQKSFLNEILREETYKLLHEAIKELSPQSERVVRLTLEGYRNQDIANELDITINSVKTVKKRAYNRLRQMLGSQFVAFILGSFIEFF</sequence>
<evidence type="ECO:0000256" key="2">
    <source>
        <dbReference type="ARBA" id="ARBA00023015"/>
    </source>
</evidence>
<reference evidence="7" key="1">
    <citation type="submission" date="2022-02" db="EMBL/GenBank/DDBJ databases">
        <title>Aestuariibaculum sp., a marine bacterium isolated from sediment in Guangxi.</title>
        <authorList>
            <person name="Ying J."/>
        </authorList>
    </citation>
    <scope>NUCLEOTIDE SEQUENCE</scope>
    <source>
        <strain evidence="7">L182</strain>
    </source>
</reference>
<feature type="domain" description="HTH luxR-type" evidence="6">
    <location>
        <begin position="137"/>
        <end position="164"/>
    </location>
</feature>
<evidence type="ECO:0000256" key="5">
    <source>
        <dbReference type="ARBA" id="ARBA00023163"/>
    </source>
</evidence>
<evidence type="ECO:0000256" key="3">
    <source>
        <dbReference type="ARBA" id="ARBA00023082"/>
    </source>
</evidence>
<dbReference type="SUPFAM" id="SSF88659">
    <property type="entry name" value="Sigma3 and sigma4 domains of RNA polymerase sigma factors"/>
    <property type="match status" value="1"/>
</dbReference>
<dbReference type="PANTHER" id="PTHR43133">
    <property type="entry name" value="RNA POLYMERASE ECF-TYPE SIGMA FACTO"/>
    <property type="match status" value="1"/>
</dbReference>
<accession>A0ABS9RET8</accession>
<keyword evidence="4" id="KW-0238">DNA-binding</keyword>
<dbReference type="Gene3D" id="1.10.1740.10">
    <property type="match status" value="1"/>
</dbReference>
<keyword evidence="3" id="KW-0731">Sigma factor</keyword>
<evidence type="ECO:0000313" key="8">
    <source>
        <dbReference type="Proteomes" id="UP001156141"/>
    </source>
</evidence>
<evidence type="ECO:0000313" key="7">
    <source>
        <dbReference type="EMBL" id="MCH4551460.1"/>
    </source>
</evidence>
<comment type="caution">
    <text evidence="7">The sequence shown here is derived from an EMBL/GenBank/DDBJ whole genome shotgun (WGS) entry which is preliminary data.</text>
</comment>
<dbReference type="InterPro" id="IPR007627">
    <property type="entry name" value="RNA_pol_sigma70_r2"/>
</dbReference>
<dbReference type="Pfam" id="PF08281">
    <property type="entry name" value="Sigma70_r4_2"/>
    <property type="match status" value="1"/>
</dbReference>